<dbReference type="GO" id="GO:0004345">
    <property type="term" value="F:glucose-6-phosphate dehydrogenase activity"/>
    <property type="evidence" value="ECO:0007669"/>
    <property type="project" value="UniProtKB-UniRule"/>
</dbReference>
<dbReference type="PANTHER" id="PTHR23429:SF0">
    <property type="entry name" value="GLUCOSE-6-PHOSPHATE 1-DEHYDROGENASE"/>
    <property type="match status" value="1"/>
</dbReference>
<evidence type="ECO:0000256" key="7">
    <source>
        <dbReference type="SAM" id="MobiDB-lite"/>
    </source>
</evidence>
<dbReference type="Pfam" id="PF02781">
    <property type="entry name" value="G6PD_C"/>
    <property type="match status" value="1"/>
</dbReference>
<dbReference type="GO" id="GO:0005829">
    <property type="term" value="C:cytosol"/>
    <property type="evidence" value="ECO:0007669"/>
    <property type="project" value="TreeGrafter"/>
</dbReference>
<dbReference type="Gene3D" id="3.40.50.720">
    <property type="entry name" value="NAD(P)-binding Rossmann-like Domain"/>
    <property type="match status" value="1"/>
</dbReference>
<evidence type="ECO:0000256" key="4">
    <source>
        <dbReference type="ARBA" id="ARBA00023002"/>
    </source>
</evidence>
<dbReference type="InterPro" id="IPR001282">
    <property type="entry name" value="G6P_DH"/>
</dbReference>
<feature type="domain" description="Glucose-6-phosphate dehydrogenase C-terminal" evidence="9">
    <location>
        <begin position="248"/>
        <end position="527"/>
    </location>
</feature>
<dbReference type="InterPro" id="IPR022675">
    <property type="entry name" value="G6P_DH_C"/>
</dbReference>
<dbReference type="HAMAP" id="MF_00966">
    <property type="entry name" value="G6PD"/>
    <property type="match status" value="1"/>
</dbReference>
<comment type="similarity">
    <text evidence="6">Belongs to the glucose-6-phosphate dehydrogenase family.</text>
</comment>
<evidence type="ECO:0000259" key="9">
    <source>
        <dbReference type="Pfam" id="PF02781"/>
    </source>
</evidence>
<comment type="pathway">
    <text evidence="1 6">Carbohydrate degradation; pentose phosphate pathway; D-ribulose 5-phosphate from D-glucose 6-phosphate (oxidative stage): step 1/3.</text>
</comment>
<dbReference type="AlphaFoldDB" id="A0A2V5LTQ7"/>
<keyword evidence="3 6" id="KW-0521">NADP</keyword>
<feature type="binding site" evidence="6">
    <location>
        <position position="240"/>
    </location>
    <ligand>
        <name>substrate</name>
    </ligand>
</feature>
<feature type="compositionally biased region" description="Polar residues" evidence="7">
    <location>
        <begin position="1"/>
        <end position="31"/>
    </location>
</feature>
<dbReference type="UniPathway" id="UPA00115">
    <property type="reaction ID" value="UER00408"/>
</dbReference>
<dbReference type="SUPFAM" id="SSF55347">
    <property type="entry name" value="Glyceraldehyde-3-phosphate dehydrogenase-like, C-terminal domain"/>
    <property type="match status" value="1"/>
</dbReference>
<dbReference type="EC" id="1.1.1.49" evidence="6"/>
<evidence type="ECO:0000256" key="3">
    <source>
        <dbReference type="ARBA" id="ARBA00022857"/>
    </source>
</evidence>
<comment type="caution">
    <text evidence="10">The sequence shown here is derived from an EMBL/GenBank/DDBJ whole genome shotgun (WGS) entry which is preliminary data.</text>
</comment>
<dbReference type="PRINTS" id="PR00079">
    <property type="entry name" value="G6PDHDRGNASE"/>
</dbReference>
<feature type="binding site" evidence="6">
    <location>
        <position position="400"/>
    </location>
    <ligand>
        <name>substrate</name>
    </ligand>
</feature>
<proteinExistence type="inferred from homology"/>
<dbReference type="Proteomes" id="UP000247832">
    <property type="component" value="Unassembled WGS sequence"/>
</dbReference>
<protein>
    <recommendedName>
        <fullName evidence="6">Glucose-6-phosphate 1-dehydrogenase</fullName>
        <shortName evidence="6">G6PD</shortName>
        <ecNumber evidence="6">1.1.1.49</ecNumber>
    </recommendedName>
</protein>
<keyword evidence="4 6" id="KW-0560">Oxidoreductase</keyword>
<dbReference type="EMBL" id="QJVD01000014">
    <property type="protein sequence ID" value="PYI66637.1"/>
    <property type="molecule type" value="Genomic_DNA"/>
</dbReference>
<comment type="function">
    <text evidence="6">Catalyzes the oxidation of glucose 6-phosphate to 6-phosphogluconolactone.</text>
</comment>
<keyword evidence="2 6" id="KW-0313">Glucose metabolism</keyword>
<feature type="binding site" evidence="6">
    <location>
        <begin position="155"/>
        <end position="156"/>
    </location>
    <ligand>
        <name>NADP(+)</name>
        <dbReference type="ChEBI" id="CHEBI:58349"/>
    </ligand>
</feature>
<dbReference type="GO" id="GO:0009051">
    <property type="term" value="P:pentose-phosphate shunt, oxidative branch"/>
    <property type="evidence" value="ECO:0007669"/>
    <property type="project" value="TreeGrafter"/>
</dbReference>
<organism evidence="10 11">
    <name type="scientific">Arthrobacter livingstonensis</name>
    <dbReference type="NCBI Taxonomy" id="670078"/>
    <lineage>
        <taxon>Bacteria</taxon>
        <taxon>Bacillati</taxon>
        <taxon>Actinomycetota</taxon>
        <taxon>Actinomycetes</taxon>
        <taxon>Micrococcales</taxon>
        <taxon>Micrococcaceae</taxon>
        <taxon>Arthrobacter</taxon>
    </lineage>
</organism>
<evidence type="ECO:0000313" key="10">
    <source>
        <dbReference type="EMBL" id="PYI66637.1"/>
    </source>
</evidence>
<comment type="catalytic activity">
    <reaction evidence="6">
        <text>D-glucose 6-phosphate + NADP(+) = 6-phospho-D-glucono-1,5-lactone + NADPH + H(+)</text>
        <dbReference type="Rhea" id="RHEA:15841"/>
        <dbReference type="ChEBI" id="CHEBI:15378"/>
        <dbReference type="ChEBI" id="CHEBI:57783"/>
        <dbReference type="ChEBI" id="CHEBI:57955"/>
        <dbReference type="ChEBI" id="CHEBI:58349"/>
        <dbReference type="ChEBI" id="CHEBI:61548"/>
        <dbReference type="EC" id="1.1.1.49"/>
    </reaction>
</comment>
<evidence type="ECO:0000256" key="6">
    <source>
        <dbReference type="HAMAP-Rule" id="MF_00966"/>
    </source>
</evidence>
<name>A0A2V5LTQ7_9MICC</name>
<dbReference type="InterPro" id="IPR022674">
    <property type="entry name" value="G6P_DH_NAD-bd"/>
</dbReference>
<dbReference type="OrthoDB" id="9802739at2"/>
<dbReference type="GO" id="GO:0006006">
    <property type="term" value="P:glucose metabolic process"/>
    <property type="evidence" value="ECO:0007669"/>
    <property type="project" value="UniProtKB-KW"/>
</dbReference>
<dbReference type="InterPro" id="IPR036291">
    <property type="entry name" value="NAD(P)-bd_dom_sf"/>
</dbReference>
<feature type="compositionally biased region" description="Low complexity" evidence="7">
    <location>
        <begin position="47"/>
        <end position="57"/>
    </location>
</feature>
<evidence type="ECO:0000256" key="2">
    <source>
        <dbReference type="ARBA" id="ARBA00022526"/>
    </source>
</evidence>
<evidence type="ECO:0000256" key="1">
    <source>
        <dbReference type="ARBA" id="ARBA00004937"/>
    </source>
</evidence>
<dbReference type="NCBIfam" id="NF009492">
    <property type="entry name" value="PRK12853.1-3"/>
    <property type="match status" value="1"/>
</dbReference>
<dbReference type="Pfam" id="PF00479">
    <property type="entry name" value="G6PD_N"/>
    <property type="match status" value="1"/>
</dbReference>
<dbReference type="SUPFAM" id="SSF51735">
    <property type="entry name" value="NAD(P)-binding Rossmann-fold domains"/>
    <property type="match status" value="1"/>
</dbReference>
<evidence type="ECO:0000256" key="5">
    <source>
        <dbReference type="ARBA" id="ARBA00023277"/>
    </source>
</evidence>
<dbReference type="PIRSF" id="PIRSF000110">
    <property type="entry name" value="G6PD"/>
    <property type="match status" value="1"/>
</dbReference>
<feature type="binding site" evidence="6">
    <location>
        <position position="293"/>
    </location>
    <ligand>
        <name>substrate</name>
    </ligand>
</feature>
<feature type="binding site" evidence="6">
    <location>
        <position position="236"/>
    </location>
    <ligand>
        <name>substrate</name>
    </ligand>
</feature>
<sequence>MTRSPQSATTSPVTRSSTGADSGVSAKSSGKPTGKSPAKTPAKHDAGSPAPGAAAASGGSGGSGGERIKTLVILGASGDLTGRLLLPGVARLIASGRAPGITLVGAGSDDWSEKKWQDRLTESFTDALAPGGSSTTAGIKELKKVQKNGSYHQVDVTAKGALGKLLATMEGPVALYFALPPAISQKACEVVKKKELPAETRLVMEKPFGSSAESAHALNETLAGLVAEDHIHRVDHFRGKSTVLNIMGLRFANRLLEPLWNGEHIEKVEIVFDEDLTLENRARYYDHAGAGKDMIQSHLLQIMAIMAMEPPATLGEQDVRSSIAAVLRASTIGDAADPDYAKSTRRARYTKGTIGKRKVPDYVAEEGVDPANDTETLAEVEVYVNNWRWAGVPFILRSGKSLGRNRKEAVVTYKPVPHLPVGFAGTDSPTRLHIGFGPDSLTLDLDVNGPGDLFTLDRVQLETELASDPLLPYGEVLEGVLSGDPLLSVRGDTAEDCWRIVEPAFAAWKDGTVPMEEYAAGSSGPADWTTSND</sequence>
<feature type="region of interest" description="Disordered" evidence="7">
    <location>
        <begin position="1"/>
        <end position="63"/>
    </location>
</feature>
<dbReference type="Gene3D" id="3.30.360.10">
    <property type="entry name" value="Dihydrodipicolinate Reductase, domain 2"/>
    <property type="match status" value="1"/>
</dbReference>
<dbReference type="PANTHER" id="PTHR23429">
    <property type="entry name" value="GLUCOSE-6-PHOSPHATE 1-DEHYDROGENASE G6PD"/>
    <property type="match status" value="1"/>
</dbReference>
<evidence type="ECO:0000259" key="8">
    <source>
        <dbReference type="Pfam" id="PF00479"/>
    </source>
</evidence>
<accession>A0A2V5LTQ7</accession>
<feature type="binding site" evidence="6">
    <location>
        <position position="108"/>
    </location>
    <ligand>
        <name>NADP(+)</name>
        <dbReference type="ChEBI" id="CHEBI:58349"/>
    </ligand>
</feature>
<reference evidence="10 11" key="1">
    <citation type="submission" date="2018-05" db="EMBL/GenBank/DDBJ databases">
        <title>Genetic diversity of glacier-inhabiting Cryobacterium bacteria in China and description of Cryobacterium mengkeensis sp. nov. and Arthrobacter glacialis sp. nov.</title>
        <authorList>
            <person name="Liu Q."/>
            <person name="Xin Y.-H."/>
        </authorList>
    </citation>
    <scope>NUCLEOTIDE SEQUENCE [LARGE SCALE GENOMIC DNA]</scope>
    <source>
        <strain evidence="10 11">LI2</strain>
    </source>
</reference>
<dbReference type="GO" id="GO:0050661">
    <property type="term" value="F:NADP binding"/>
    <property type="evidence" value="ECO:0007669"/>
    <property type="project" value="UniProtKB-UniRule"/>
</dbReference>
<keyword evidence="11" id="KW-1185">Reference proteome</keyword>
<feature type="domain" description="Glucose-6-phosphate dehydrogenase NAD-binding" evidence="8">
    <location>
        <begin position="72"/>
        <end position="245"/>
    </location>
</feature>
<comment type="caution">
    <text evidence="6">Lacks conserved residue(s) required for the propagation of feature annotation.</text>
</comment>
<evidence type="ECO:0000313" key="11">
    <source>
        <dbReference type="Proteomes" id="UP000247832"/>
    </source>
</evidence>
<feature type="binding site" evidence="6">
    <location>
        <position position="206"/>
    </location>
    <ligand>
        <name>NADP(+)</name>
        <dbReference type="ChEBI" id="CHEBI:58349"/>
    </ligand>
</feature>
<keyword evidence="5 6" id="KW-0119">Carbohydrate metabolism</keyword>
<gene>
    <name evidence="6" type="primary">zwf</name>
    <name evidence="10" type="ORF">CVV68_13625</name>
</gene>
<feature type="active site" description="Proton acceptor" evidence="6">
    <location>
        <position position="298"/>
    </location>
</feature>
<feature type="binding site" evidence="6">
    <location>
        <position position="274"/>
    </location>
    <ligand>
        <name>substrate</name>
    </ligand>
</feature>